<evidence type="ECO:0000256" key="6">
    <source>
        <dbReference type="SAM" id="Phobius"/>
    </source>
</evidence>
<keyword evidence="3 6" id="KW-0812">Transmembrane</keyword>
<organism evidence="8 9">
    <name type="scientific">Metabacillus lacus</name>
    <dbReference type="NCBI Taxonomy" id="1983721"/>
    <lineage>
        <taxon>Bacteria</taxon>
        <taxon>Bacillati</taxon>
        <taxon>Bacillota</taxon>
        <taxon>Bacilli</taxon>
        <taxon>Bacillales</taxon>
        <taxon>Bacillaceae</taxon>
        <taxon>Metabacillus</taxon>
    </lineage>
</organism>
<feature type="transmembrane region" description="Helical" evidence="6">
    <location>
        <begin position="471"/>
        <end position="490"/>
    </location>
</feature>
<keyword evidence="2" id="KW-1003">Cell membrane</keyword>
<feature type="transmembrane region" description="Helical" evidence="6">
    <location>
        <begin position="350"/>
        <end position="370"/>
    </location>
</feature>
<feature type="transmembrane region" description="Helical" evidence="6">
    <location>
        <begin position="6"/>
        <end position="37"/>
    </location>
</feature>
<dbReference type="CDD" id="cd07731">
    <property type="entry name" value="ComA-like_MBL-fold"/>
    <property type="match status" value="1"/>
</dbReference>
<gene>
    <name evidence="8" type="ORF">GJU40_03980</name>
</gene>
<evidence type="ECO:0000259" key="7">
    <source>
        <dbReference type="SMART" id="SM00849"/>
    </source>
</evidence>
<dbReference type="NCBIfam" id="TIGR00361">
    <property type="entry name" value="ComEC_Rec2"/>
    <property type="match status" value="1"/>
</dbReference>
<keyword evidence="9" id="KW-1185">Reference proteome</keyword>
<evidence type="ECO:0000256" key="3">
    <source>
        <dbReference type="ARBA" id="ARBA00022692"/>
    </source>
</evidence>
<dbReference type="Gene3D" id="3.60.15.10">
    <property type="entry name" value="Ribonuclease Z/Hydroxyacylglutathione hydrolase-like"/>
    <property type="match status" value="1"/>
</dbReference>
<sequence>MKGKIVYLAAVSALGTAGALSAFAPFAVCALLLLVLLTVILQKNVLLAIMLLLAYLIFFFYSGWYDSQNISLEQGGTAADVYSLTSIPRIDGDSFRGTAENQLGEIFALSYKISSIEEQSALKKLIPGTRCRISGSYEPPKSPSNPHAFDYRNYLYSKKIHFILRITSIEGCSAPSHFSISHFRHLGISHISRTFPENSRGIVEALVYGERYHIHEEVSKAYQELGLIHLLAISGLHVGILLGAVYYLLIRSGMTHERARILLLIILPVYTLLAGGAPSVTRAALMAGLYLLLKILGKKLSAADVIGLAFILMLAADPYSLFHAGFQLSFVVSFVLIVSANIVNEGGGSFWIQSFKVSLISQIGSVPLLLHHFSGFSFFSMFLNMVFVPLYSVIILPFSLITVALSAAFPSAGDLFVYVLDKLIFLTNSGVLKIAGLPLFTIMGKPHPILLFLYICLSVLLLLSAEIKSRFLGASAALLLASAFMLHYHLEKFTNTGEIVFLDVGQGDAIFLRAPYGKGNYLIDTGGTLTFQQEEWRRKNTQYSIESSTLTPFFRSKGIRKLDALILTHGDMDHMGEAVKVLNSIKVEEIIVPKDFARGELEAELLKEALIKNIPVKTVSRGEVLSGKYFDFYVLSPEVSSDSKNNDSLVLYTAAGGKRWLFTGDLENEGEKELMLKYPKLKADVLKVGHHGSRGSTSDEFLNHIQPLTAVISAGRNNRYAHPHSEVLDKLKKREITIYRTDSDGAVEFVFQESNGTFSVHPPYDAVYPK</sequence>
<dbReference type="SMART" id="SM00849">
    <property type="entry name" value="Lactamase_B"/>
    <property type="match status" value="1"/>
</dbReference>
<feature type="transmembrane region" description="Helical" evidence="6">
    <location>
        <begin position="44"/>
        <end position="64"/>
    </location>
</feature>
<dbReference type="GO" id="GO:0005886">
    <property type="term" value="C:plasma membrane"/>
    <property type="evidence" value="ECO:0007669"/>
    <property type="project" value="UniProtKB-SubCell"/>
</dbReference>
<dbReference type="GO" id="GO:0030420">
    <property type="term" value="P:establishment of competence for transformation"/>
    <property type="evidence" value="ECO:0007669"/>
    <property type="project" value="InterPro"/>
</dbReference>
<proteinExistence type="predicted"/>
<name>A0A7X2LXI7_9BACI</name>
<dbReference type="NCBIfam" id="TIGR00360">
    <property type="entry name" value="ComEC_N-term"/>
    <property type="match status" value="1"/>
</dbReference>
<protein>
    <submittedName>
        <fullName evidence="8">DNA internalization-related competence protein ComEC/Rec2</fullName>
    </submittedName>
</protein>
<evidence type="ECO:0000313" key="8">
    <source>
        <dbReference type="EMBL" id="MRX71331.1"/>
    </source>
</evidence>
<dbReference type="InterPro" id="IPR025405">
    <property type="entry name" value="DUF4131"/>
</dbReference>
<comment type="caution">
    <text evidence="8">The sequence shown here is derived from an EMBL/GenBank/DDBJ whole genome shotgun (WGS) entry which is preliminary data.</text>
</comment>
<dbReference type="OrthoDB" id="9761531at2"/>
<feature type="transmembrane region" description="Helical" evidence="6">
    <location>
        <begin position="227"/>
        <end position="249"/>
    </location>
</feature>
<dbReference type="AlphaFoldDB" id="A0A7X2LXI7"/>
<comment type="subcellular location">
    <subcellularLocation>
        <location evidence="1">Cell membrane</location>
        <topology evidence="1">Multi-pass membrane protein</topology>
    </subcellularLocation>
</comment>
<evidence type="ECO:0000256" key="2">
    <source>
        <dbReference type="ARBA" id="ARBA00022475"/>
    </source>
</evidence>
<keyword evidence="5 6" id="KW-0472">Membrane</keyword>
<evidence type="ECO:0000313" key="9">
    <source>
        <dbReference type="Proteomes" id="UP000448867"/>
    </source>
</evidence>
<dbReference type="InterPro" id="IPR036866">
    <property type="entry name" value="RibonucZ/Hydroxyglut_hydro"/>
</dbReference>
<dbReference type="InterPro" id="IPR035681">
    <property type="entry name" value="ComA-like_MBL"/>
</dbReference>
<dbReference type="EMBL" id="WKKI01000004">
    <property type="protein sequence ID" value="MRX71331.1"/>
    <property type="molecule type" value="Genomic_DNA"/>
</dbReference>
<dbReference type="Pfam" id="PF03772">
    <property type="entry name" value="Competence"/>
    <property type="match status" value="1"/>
</dbReference>
<dbReference type="Pfam" id="PF00753">
    <property type="entry name" value="Lactamase_B"/>
    <property type="match status" value="1"/>
</dbReference>
<feature type="transmembrane region" description="Helical" evidence="6">
    <location>
        <begin position="448"/>
        <end position="465"/>
    </location>
</feature>
<feature type="transmembrane region" description="Helical" evidence="6">
    <location>
        <begin position="382"/>
        <end position="409"/>
    </location>
</feature>
<dbReference type="Proteomes" id="UP000448867">
    <property type="component" value="Unassembled WGS sequence"/>
</dbReference>
<dbReference type="PANTHER" id="PTHR30619">
    <property type="entry name" value="DNA INTERNALIZATION/COMPETENCE PROTEIN COMEC/REC2"/>
    <property type="match status" value="1"/>
</dbReference>
<evidence type="ECO:0000256" key="5">
    <source>
        <dbReference type="ARBA" id="ARBA00023136"/>
    </source>
</evidence>
<dbReference type="PANTHER" id="PTHR30619:SF1">
    <property type="entry name" value="RECOMBINATION PROTEIN 2"/>
    <property type="match status" value="1"/>
</dbReference>
<feature type="transmembrane region" description="Helical" evidence="6">
    <location>
        <begin position="261"/>
        <end position="280"/>
    </location>
</feature>
<dbReference type="InterPro" id="IPR004797">
    <property type="entry name" value="Competence_ComEC/Rec2"/>
</dbReference>
<dbReference type="Pfam" id="PF13567">
    <property type="entry name" value="DUF4131"/>
    <property type="match status" value="1"/>
</dbReference>
<evidence type="ECO:0000256" key="4">
    <source>
        <dbReference type="ARBA" id="ARBA00022989"/>
    </source>
</evidence>
<dbReference type="InterPro" id="IPR052159">
    <property type="entry name" value="Competence_DNA_uptake"/>
</dbReference>
<reference evidence="8 9" key="1">
    <citation type="submission" date="2019-11" db="EMBL/GenBank/DDBJ databases">
        <title>Bacillus lacus genome.</title>
        <authorList>
            <person name="Allen C.J."/>
            <person name="Newman J.D."/>
        </authorList>
    </citation>
    <scope>NUCLEOTIDE SEQUENCE [LARGE SCALE GENOMIC DNA]</scope>
    <source>
        <strain evidence="8 9">KCTC 33946</strain>
    </source>
</reference>
<dbReference type="SUPFAM" id="SSF56281">
    <property type="entry name" value="Metallo-hydrolase/oxidoreductase"/>
    <property type="match status" value="1"/>
</dbReference>
<accession>A0A7X2LXI7</accession>
<dbReference type="RefSeq" id="WP_154306469.1">
    <property type="nucleotide sequence ID" value="NZ_WKKI01000004.1"/>
</dbReference>
<dbReference type="InterPro" id="IPR001279">
    <property type="entry name" value="Metallo-B-lactamas"/>
</dbReference>
<evidence type="ECO:0000256" key="1">
    <source>
        <dbReference type="ARBA" id="ARBA00004651"/>
    </source>
</evidence>
<feature type="transmembrane region" description="Helical" evidence="6">
    <location>
        <begin position="300"/>
        <end position="319"/>
    </location>
</feature>
<keyword evidence="4 6" id="KW-1133">Transmembrane helix</keyword>
<feature type="domain" description="Metallo-beta-lactamase" evidence="7">
    <location>
        <begin position="506"/>
        <end position="716"/>
    </location>
</feature>
<feature type="transmembrane region" description="Helical" evidence="6">
    <location>
        <begin position="326"/>
        <end position="344"/>
    </location>
</feature>
<dbReference type="InterPro" id="IPR004477">
    <property type="entry name" value="ComEC_N"/>
</dbReference>